<accession>A0A914P8P0</accession>
<evidence type="ECO:0000256" key="1">
    <source>
        <dbReference type="SAM" id="Coils"/>
    </source>
</evidence>
<evidence type="ECO:0000256" key="2">
    <source>
        <dbReference type="SAM" id="MobiDB-lite"/>
    </source>
</evidence>
<feature type="compositionally biased region" description="Polar residues" evidence="2">
    <location>
        <begin position="286"/>
        <end position="296"/>
    </location>
</feature>
<keyword evidence="1" id="KW-0175">Coiled coil</keyword>
<dbReference type="PRINTS" id="PR00929">
    <property type="entry name" value="ATHOOK"/>
</dbReference>
<dbReference type="InterPro" id="IPR017956">
    <property type="entry name" value="AT_hook_DNA-bd_motif"/>
</dbReference>
<feature type="region of interest" description="Disordered" evidence="2">
    <location>
        <begin position="237"/>
        <end position="342"/>
    </location>
</feature>
<feature type="compositionally biased region" description="Basic residues" evidence="2">
    <location>
        <begin position="259"/>
        <end position="274"/>
    </location>
</feature>
<evidence type="ECO:0000313" key="4">
    <source>
        <dbReference type="WBParaSite" id="PDA_v2.g14403.t1"/>
    </source>
</evidence>
<feature type="compositionally biased region" description="Basic residues" evidence="2">
    <location>
        <begin position="329"/>
        <end position="342"/>
    </location>
</feature>
<reference evidence="4" key="1">
    <citation type="submission" date="2022-11" db="UniProtKB">
        <authorList>
            <consortium name="WormBaseParasite"/>
        </authorList>
    </citation>
    <scope>IDENTIFICATION</scope>
</reference>
<feature type="compositionally biased region" description="Polar residues" evidence="2">
    <location>
        <begin position="239"/>
        <end position="250"/>
    </location>
</feature>
<dbReference type="GO" id="GO:0003677">
    <property type="term" value="F:DNA binding"/>
    <property type="evidence" value="ECO:0007669"/>
    <property type="project" value="InterPro"/>
</dbReference>
<name>A0A914P8P0_9BILA</name>
<proteinExistence type="predicted"/>
<evidence type="ECO:0000313" key="3">
    <source>
        <dbReference type="Proteomes" id="UP000887578"/>
    </source>
</evidence>
<dbReference type="WBParaSite" id="PDA_v2.g14403.t1">
    <property type="protein sequence ID" value="PDA_v2.g14403.t1"/>
    <property type="gene ID" value="PDA_v2.g14403"/>
</dbReference>
<keyword evidence="3" id="KW-1185">Reference proteome</keyword>
<dbReference type="Proteomes" id="UP000887578">
    <property type="component" value="Unplaced"/>
</dbReference>
<organism evidence="3 4">
    <name type="scientific">Panagrolaimus davidi</name>
    <dbReference type="NCBI Taxonomy" id="227884"/>
    <lineage>
        <taxon>Eukaryota</taxon>
        <taxon>Metazoa</taxon>
        <taxon>Ecdysozoa</taxon>
        <taxon>Nematoda</taxon>
        <taxon>Chromadorea</taxon>
        <taxon>Rhabditida</taxon>
        <taxon>Tylenchina</taxon>
        <taxon>Panagrolaimomorpha</taxon>
        <taxon>Panagrolaimoidea</taxon>
        <taxon>Panagrolaimidae</taxon>
        <taxon>Panagrolaimus</taxon>
    </lineage>
</organism>
<dbReference type="AlphaFoldDB" id="A0A914P8P0"/>
<sequence length="342" mass="39192">MDDQQTLPPHFQNEFDSMKNEIDKLKKLNDDQKDMIYDQAMTIRGFQKGGAANKNMEEKLTKMKAIETELKLKNVELEQKSKELEIENEAKNVRIKALENIVSTTNGPSQSSNNDKQVLQDETKKLQSICDKSEKKIKDLEAKMVETENQNVNQRKIYQTENEKLKAIVETRNIRITELNATIRNHEKVEYNFRSKITELEENYKATLERKMELKNREINEVKEKMKKMADEIKKCKSESVSGIQEQSTAAPILPTPAKRGRPRKSKVAKRGGRPPKAILPPPPSSNENVTPTATVSVKRGRPKKVIPLPSIENKENKENEPSEESPAKRGRPKKRVAFFSP</sequence>
<feature type="coiled-coil region" evidence="1">
    <location>
        <begin position="15"/>
        <end position="157"/>
    </location>
</feature>
<protein>
    <submittedName>
        <fullName evidence="4">Uncharacterized protein</fullName>
    </submittedName>
</protein>